<dbReference type="EC" id="4.4.1.13" evidence="2"/>
<accession>A0ABV3WLG0</accession>
<keyword evidence="3" id="KW-0663">Pyridoxal phosphate</keyword>
<gene>
    <name evidence="7" type="ORF">AB3X84_29350</name>
</gene>
<comment type="similarity">
    <text evidence="5">Belongs to the class-II pyridoxal-phosphate-dependent aminotransferase family. MalY/PatB cystathionine beta-lyase subfamily.</text>
</comment>
<name>A0ABV3WLG0_9BURK</name>
<evidence type="ECO:0000259" key="6">
    <source>
        <dbReference type="Pfam" id="PF00155"/>
    </source>
</evidence>
<dbReference type="Gene3D" id="3.90.1150.10">
    <property type="entry name" value="Aspartate Aminotransferase, domain 1"/>
    <property type="match status" value="1"/>
</dbReference>
<feature type="domain" description="Aminotransferase class I/classII large" evidence="6">
    <location>
        <begin position="104"/>
        <end position="446"/>
    </location>
</feature>
<evidence type="ECO:0000256" key="4">
    <source>
        <dbReference type="ARBA" id="ARBA00023239"/>
    </source>
</evidence>
<proteinExistence type="inferred from homology"/>
<evidence type="ECO:0000313" key="7">
    <source>
        <dbReference type="EMBL" id="MEX3754085.1"/>
    </source>
</evidence>
<dbReference type="NCBIfam" id="TIGR04350">
    <property type="entry name" value="C_S_lyase_PatB"/>
    <property type="match status" value="1"/>
</dbReference>
<dbReference type="InterPro" id="IPR051798">
    <property type="entry name" value="Class-II_PLP-Dep_Aminotrans"/>
</dbReference>
<dbReference type="InterPro" id="IPR015421">
    <property type="entry name" value="PyrdxlP-dep_Trfase_major"/>
</dbReference>
<dbReference type="InterPro" id="IPR015424">
    <property type="entry name" value="PyrdxlP-dep_Trfase"/>
</dbReference>
<dbReference type="SUPFAM" id="SSF53383">
    <property type="entry name" value="PLP-dependent transferases"/>
    <property type="match status" value="1"/>
</dbReference>
<dbReference type="Proteomes" id="UP001558535">
    <property type="component" value="Unassembled WGS sequence"/>
</dbReference>
<organism evidence="7 8">
    <name type="scientific">Paraburkholderia phenoliruptrix</name>
    <dbReference type="NCBI Taxonomy" id="252970"/>
    <lineage>
        <taxon>Bacteria</taxon>
        <taxon>Pseudomonadati</taxon>
        <taxon>Pseudomonadota</taxon>
        <taxon>Betaproteobacteria</taxon>
        <taxon>Burkholderiales</taxon>
        <taxon>Burkholderiaceae</taxon>
        <taxon>Paraburkholderia</taxon>
    </lineage>
</organism>
<evidence type="ECO:0000256" key="1">
    <source>
        <dbReference type="ARBA" id="ARBA00001933"/>
    </source>
</evidence>
<comment type="caution">
    <text evidence="7">The sequence shown here is derived from an EMBL/GenBank/DDBJ whole genome shotgun (WGS) entry which is preliminary data.</text>
</comment>
<dbReference type="PANTHER" id="PTHR43525">
    <property type="entry name" value="PROTEIN MALY"/>
    <property type="match status" value="1"/>
</dbReference>
<sequence length="453" mass="50546">MSYAHCRVRTYHCCPEFSAATLGRNTKSPHRCDSQLRTEGIVKIHCETPGSGASAVKAKSVFDDVIDRKHSNSLKWAFGKTLLSPEEFAADPLPMWVADMDFRAPPCVIDSLREAVESGVFGYSHGATTRYVDAVIAWQAKRFGWAVEREWVMQSSGIITALKNAIQAFSAPGDSVLIQPPVYAHFHDDVLLNGRQLVYAPLERAGTAYRFNAATFEAAIRISTKLFILSNPHNPTGNVWSENELRTMGEICLKYGVLVISDEIHQDLIINPFKKHIPYASLGARFAANSITCTAPSKTFNLPGLQSANLFVPDRRLRDELRRQFDRNMYQSVNTLGMVAAEAAYTGGESWLEALLVYLRDNHTHFRNAVHGLTSKIEILPADSLYLAWMDCRGLGMDPDVLNRFMLTEARLWFDKGQKFGVEGHGYMRANLGCPRSTIDEAIRRLTNALAAL</sequence>
<comment type="cofactor">
    <cofactor evidence="1">
        <name>pyridoxal 5'-phosphate</name>
        <dbReference type="ChEBI" id="CHEBI:597326"/>
    </cofactor>
</comment>
<dbReference type="Pfam" id="PF00155">
    <property type="entry name" value="Aminotran_1_2"/>
    <property type="match status" value="1"/>
</dbReference>
<evidence type="ECO:0000313" key="8">
    <source>
        <dbReference type="Proteomes" id="UP001558535"/>
    </source>
</evidence>
<dbReference type="GO" id="GO:0047804">
    <property type="term" value="F:cysteine-S-conjugate beta-lyase activity"/>
    <property type="evidence" value="ECO:0007669"/>
    <property type="project" value="UniProtKB-EC"/>
</dbReference>
<keyword evidence="8" id="KW-1185">Reference proteome</keyword>
<dbReference type="InterPro" id="IPR015422">
    <property type="entry name" value="PyrdxlP-dep_Trfase_small"/>
</dbReference>
<reference evidence="7 8" key="1">
    <citation type="submission" date="2024-07" db="EMBL/GenBank/DDBJ databases">
        <title>A survey of Mimosa microsymbionts across Brazilian biomes reveals a high diversity of Paraburkholderia nodulating endemic species, but also that Cupriavidus is common as a symbiont of widespread species.</title>
        <authorList>
            <person name="Rouws L."/>
            <person name="Barauna A."/>
            <person name="Beukes C."/>
            <person name="Rouws J.R.C."/>
            <person name="De Faria S.M."/>
            <person name="Gross E."/>
            <person name="Bueno Dos Reis Junior F."/>
            <person name="Simon M.F."/>
            <person name="Maluk M."/>
            <person name="Odee D.W."/>
            <person name="Kenicer G."/>
            <person name="Young J.P.W."/>
            <person name="Reis V.M."/>
            <person name="Zilli J."/>
            <person name="James E.K."/>
        </authorList>
    </citation>
    <scope>NUCLEOTIDE SEQUENCE [LARGE SCALE GENOMIC DNA]</scope>
    <source>
        <strain evidence="7 8">BR14375</strain>
    </source>
</reference>
<dbReference type="Gene3D" id="3.40.640.10">
    <property type="entry name" value="Type I PLP-dependent aspartate aminotransferase-like (Major domain)"/>
    <property type="match status" value="1"/>
</dbReference>
<dbReference type="RefSeq" id="WP_368580824.1">
    <property type="nucleotide sequence ID" value="NZ_JBFPKB010000027.1"/>
</dbReference>
<dbReference type="InterPro" id="IPR004839">
    <property type="entry name" value="Aminotransferase_I/II_large"/>
</dbReference>
<evidence type="ECO:0000256" key="3">
    <source>
        <dbReference type="ARBA" id="ARBA00022898"/>
    </source>
</evidence>
<dbReference type="CDD" id="cd00609">
    <property type="entry name" value="AAT_like"/>
    <property type="match status" value="1"/>
</dbReference>
<dbReference type="PANTHER" id="PTHR43525:SF1">
    <property type="entry name" value="PROTEIN MALY"/>
    <property type="match status" value="1"/>
</dbReference>
<evidence type="ECO:0000256" key="5">
    <source>
        <dbReference type="ARBA" id="ARBA00037974"/>
    </source>
</evidence>
<dbReference type="EMBL" id="JBFPKE010000024">
    <property type="protein sequence ID" value="MEX3754085.1"/>
    <property type="molecule type" value="Genomic_DNA"/>
</dbReference>
<protein>
    <recommendedName>
        <fullName evidence="2">cysteine-S-conjugate beta-lyase</fullName>
        <ecNumber evidence="2">4.4.1.13</ecNumber>
    </recommendedName>
</protein>
<keyword evidence="4 7" id="KW-0456">Lyase</keyword>
<dbReference type="InterPro" id="IPR027619">
    <property type="entry name" value="C-S_lyase_PatB-like"/>
</dbReference>
<evidence type="ECO:0000256" key="2">
    <source>
        <dbReference type="ARBA" id="ARBA00012224"/>
    </source>
</evidence>